<feature type="compositionally biased region" description="Polar residues" evidence="1">
    <location>
        <begin position="14"/>
        <end position="24"/>
    </location>
</feature>
<dbReference type="RefSeq" id="WP_198474910.1">
    <property type="nucleotide sequence ID" value="NZ_JADGMQ010000002.1"/>
</dbReference>
<proteinExistence type="predicted"/>
<sequence length="100" mass="10525">MLIKALTSIEGSRKSQNPVINPNSVFEADDKTAKRLLDMGAAREATKEDIALAKVHGLMIETADKPAPDTGKADTKPAAAKGADKPKTDAKPDAKSDDPL</sequence>
<feature type="region of interest" description="Disordered" evidence="1">
    <location>
        <begin position="62"/>
        <end position="100"/>
    </location>
</feature>
<evidence type="ECO:0000313" key="3">
    <source>
        <dbReference type="Proteomes" id="UP000601789"/>
    </source>
</evidence>
<protein>
    <submittedName>
        <fullName evidence="2">Uncharacterized protein</fullName>
    </submittedName>
</protein>
<gene>
    <name evidence="2" type="ORF">IOD40_04960</name>
</gene>
<evidence type="ECO:0000256" key="1">
    <source>
        <dbReference type="SAM" id="MobiDB-lite"/>
    </source>
</evidence>
<keyword evidence="3" id="KW-1185">Reference proteome</keyword>
<dbReference type="Proteomes" id="UP000601789">
    <property type="component" value="Unassembled WGS sequence"/>
</dbReference>
<reference evidence="2 3" key="1">
    <citation type="submission" date="2020-10" db="EMBL/GenBank/DDBJ databases">
        <title>Aquamicrobium zhengzhouensis sp. nov., a exopolysaccharide producing bacterium isolated from farmland soil.</title>
        <authorList>
            <person name="Wang X."/>
        </authorList>
    </citation>
    <scope>NUCLEOTIDE SEQUENCE [LARGE SCALE GENOMIC DNA]</scope>
    <source>
        <strain evidence="3">cd-1</strain>
    </source>
</reference>
<dbReference type="EMBL" id="JADGMQ010000002">
    <property type="protein sequence ID" value="MBI1620013.1"/>
    <property type="molecule type" value="Genomic_DNA"/>
</dbReference>
<feature type="compositionally biased region" description="Basic and acidic residues" evidence="1">
    <location>
        <begin position="82"/>
        <end position="100"/>
    </location>
</feature>
<feature type="region of interest" description="Disordered" evidence="1">
    <location>
        <begin position="1"/>
        <end position="24"/>
    </location>
</feature>
<name>A0ABS0S9P3_9HYPH</name>
<evidence type="ECO:0000313" key="2">
    <source>
        <dbReference type="EMBL" id="MBI1620013.1"/>
    </source>
</evidence>
<comment type="caution">
    <text evidence="2">The sequence shown here is derived from an EMBL/GenBank/DDBJ whole genome shotgun (WGS) entry which is preliminary data.</text>
</comment>
<feature type="compositionally biased region" description="Basic and acidic residues" evidence="1">
    <location>
        <begin position="62"/>
        <end position="75"/>
    </location>
</feature>
<organism evidence="2 3">
    <name type="scientific">Aquamicrobium zhengzhouense</name>
    <dbReference type="NCBI Taxonomy" id="2781738"/>
    <lineage>
        <taxon>Bacteria</taxon>
        <taxon>Pseudomonadati</taxon>
        <taxon>Pseudomonadota</taxon>
        <taxon>Alphaproteobacteria</taxon>
        <taxon>Hyphomicrobiales</taxon>
        <taxon>Phyllobacteriaceae</taxon>
        <taxon>Aquamicrobium</taxon>
    </lineage>
</organism>
<accession>A0ABS0S9P3</accession>